<organism evidence="1 2">
    <name type="scientific">Sediminicoccus rosea</name>
    <dbReference type="NCBI Taxonomy" id="1225128"/>
    <lineage>
        <taxon>Bacteria</taxon>
        <taxon>Pseudomonadati</taxon>
        <taxon>Pseudomonadota</taxon>
        <taxon>Alphaproteobacteria</taxon>
        <taxon>Acetobacterales</taxon>
        <taxon>Roseomonadaceae</taxon>
        <taxon>Sediminicoccus</taxon>
    </lineage>
</organism>
<dbReference type="Proteomes" id="UP001305521">
    <property type="component" value="Chromosome"/>
</dbReference>
<keyword evidence="1" id="KW-0969">Cilium</keyword>
<keyword evidence="1" id="KW-0282">Flagellum</keyword>
<name>A0ABZ0PBA9_9PROT</name>
<sequence>MHAVTAPHPDAAAAYRQRRTPRQMEAEVFVRANRSIREALAEQTQTALARARADNRRLWDVVLGLVMDPANQLPAPLRSQVASLAHAVLRECESETADLQFISEMNDAIAGGLWS</sequence>
<dbReference type="EMBL" id="CP137852">
    <property type="protein sequence ID" value="WPB82969.1"/>
    <property type="molecule type" value="Genomic_DNA"/>
</dbReference>
<accession>A0ABZ0PBA9</accession>
<reference evidence="1 2" key="1">
    <citation type="submission" date="2023-11" db="EMBL/GenBank/DDBJ databases">
        <title>Arctic aerobic anoxygenic photoheterotroph Sediminicoccus rosea KRV36 adapts its photosynthesis to long days of polar summer.</title>
        <authorList>
            <person name="Tomasch J."/>
            <person name="Kopejtka K."/>
            <person name="Bily T."/>
            <person name="Gardiner A.T."/>
            <person name="Gardian Z."/>
            <person name="Shivaramu S."/>
            <person name="Koblizek M."/>
            <person name="Engelhardt F."/>
            <person name="Kaftan D."/>
        </authorList>
    </citation>
    <scope>NUCLEOTIDE SEQUENCE [LARGE SCALE GENOMIC DNA]</scope>
    <source>
        <strain evidence="1 2">R-30</strain>
    </source>
</reference>
<proteinExistence type="predicted"/>
<protein>
    <submittedName>
        <fullName evidence="1">Flagellar biosynthesis regulator FlaF</fullName>
    </submittedName>
</protein>
<evidence type="ECO:0000313" key="2">
    <source>
        <dbReference type="Proteomes" id="UP001305521"/>
    </source>
</evidence>
<dbReference type="RefSeq" id="WP_318646950.1">
    <property type="nucleotide sequence ID" value="NZ_CP137852.1"/>
</dbReference>
<keyword evidence="1" id="KW-0966">Cell projection</keyword>
<gene>
    <name evidence="1" type="ORF">R9Z33_12725</name>
</gene>
<evidence type="ECO:0000313" key="1">
    <source>
        <dbReference type="EMBL" id="WPB82969.1"/>
    </source>
</evidence>
<dbReference type="Pfam" id="PF07309">
    <property type="entry name" value="FlaF"/>
    <property type="match status" value="1"/>
</dbReference>
<dbReference type="InterPro" id="IPR010845">
    <property type="entry name" value="FlaF"/>
</dbReference>
<keyword evidence="2" id="KW-1185">Reference proteome</keyword>